<evidence type="ECO:0000259" key="9">
    <source>
        <dbReference type="PROSITE" id="PS50111"/>
    </source>
</evidence>
<dbReference type="InterPro" id="IPR035965">
    <property type="entry name" value="PAS-like_dom_sf"/>
</dbReference>
<evidence type="ECO:0000256" key="4">
    <source>
        <dbReference type="ARBA" id="ARBA00023136"/>
    </source>
</evidence>
<evidence type="ECO:0000313" key="13">
    <source>
        <dbReference type="Proteomes" id="UP000259465"/>
    </source>
</evidence>
<proteinExistence type="inferred from homology"/>
<dbReference type="PROSITE" id="PS50112">
    <property type="entry name" value="PAS"/>
    <property type="match status" value="1"/>
</dbReference>
<gene>
    <name evidence="12" type="ORF">D1345_13410</name>
</gene>
<dbReference type="Proteomes" id="UP000259465">
    <property type="component" value="Chromosome"/>
</dbReference>
<sequence length="557" mass="59973">MIATGAAGGPLCRSASRAVFRQSQAGDPAMRSNLPVDGTEVFLLPHRPIVTKTDLKGQITYANRAFIDISGFSEEELIGQPHNIVRHPDMPQAAFDDLWSTIKSGRPWKGLVKNRTKQGHFYWVEAYVTPICEGGRPVGYMSVRSAPSKQQTADAEQLYARVRERRQAFPETRHAAPPATAWLLLCAQLPATALILGGAASDGALRLTLLALAATWALTASYVAGRWLARPIDAARRALMRLAEGDFSAQIPASGPREPRAVLEEMETLRIHLRAILADVVAGAEDVSEAATATHAEAESLNIRGETTLEGITRVAAALQQLSVSVNEISQSTRTGAEFADQATELASQGEAQMSDTRQAAQAVVSEVSCTRDIIIKLEQSVESINTVTGVIKDIANQTNLLALNAAIEAARAGEQGRGFAVVADEVRKLAERTAGNTLEIEQSVSFLRERSQEALEEVKAAVNKVHTAEETIQAAAQGLEAIRNANEKVAESSSSVANMLRQQSSASTEVAQSMETMSTLTEQNSHSIAATLQVAQKLHTTASDLRRLVSQFEKHM</sequence>
<dbReference type="AlphaFoldDB" id="A0AAD0RSW6"/>
<dbReference type="Pfam" id="PF08447">
    <property type="entry name" value="PAS_3"/>
    <property type="match status" value="1"/>
</dbReference>
<dbReference type="NCBIfam" id="TIGR00229">
    <property type="entry name" value="sensory_box"/>
    <property type="match status" value="1"/>
</dbReference>
<feature type="coiled-coil region" evidence="8">
    <location>
        <begin position="445"/>
        <end position="472"/>
    </location>
</feature>
<feature type="domain" description="Methyl-accepting transducer" evidence="9">
    <location>
        <begin position="283"/>
        <end position="519"/>
    </location>
</feature>
<evidence type="ECO:0000259" key="11">
    <source>
        <dbReference type="PROSITE" id="PS50885"/>
    </source>
</evidence>
<dbReference type="PANTHER" id="PTHR32089">
    <property type="entry name" value="METHYL-ACCEPTING CHEMOTAXIS PROTEIN MCPB"/>
    <property type="match status" value="1"/>
</dbReference>
<organism evidence="12 13">
    <name type="scientific">Chromobacterium rhizoryzae</name>
    <dbReference type="NCBI Taxonomy" id="1778675"/>
    <lineage>
        <taxon>Bacteria</taxon>
        <taxon>Pseudomonadati</taxon>
        <taxon>Pseudomonadota</taxon>
        <taxon>Betaproteobacteria</taxon>
        <taxon>Neisseriales</taxon>
        <taxon>Chromobacteriaceae</taxon>
        <taxon>Chromobacterium</taxon>
    </lineage>
</organism>
<keyword evidence="13" id="KW-1185">Reference proteome</keyword>
<accession>A0AAD0RSW6</accession>
<comment type="subcellular location">
    <subcellularLocation>
        <location evidence="1">Membrane</location>
        <topology evidence="1">Multi-pass membrane protein</topology>
    </subcellularLocation>
</comment>
<evidence type="ECO:0000256" key="5">
    <source>
        <dbReference type="ARBA" id="ARBA00023224"/>
    </source>
</evidence>
<dbReference type="KEGG" id="crz:D1345_13410"/>
<protein>
    <submittedName>
        <fullName evidence="12">PAS domain S-box protein</fullName>
    </submittedName>
</protein>
<evidence type="ECO:0000256" key="1">
    <source>
        <dbReference type="ARBA" id="ARBA00004141"/>
    </source>
</evidence>
<evidence type="ECO:0000256" key="6">
    <source>
        <dbReference type="ARBA" id="ARBA00029447"/>
    </source>
</evidence>
<evidence type="ECO:0000256" key="7">
    <source>
        <dbReference type="PROSITE-ProRule" id="PRU00284"/>
    </source>
</evidence>
<evidence type="ECO:0000313" key="12">
    <source>
        <dbReference type="EMBL" id="AXT47134.1"/>
    </source>
</evidence>
<keyword evidence="5 7" id="KW-0807">Transducer</keyword>
<dbReference type="Gene3D" id="3.30.450.20">
    <property type="entry name" value="PAS domain"/>
    <property type="match status" value="1"/>
</dbReference>
<feature type="domain" description="HAMP" evidence="11">
    <location>
        <begin position="226"/>
        <end position="278"/>
    </location>
</feature>
<keyword evidence="8" id="KW-0175">Coiled coil</keyword>
<dbReference type="CDD" id="cd00130">
    <property type="entry name" value="PAS"/>
    <property type="match status" value="1"/>
</dbReference>
<dbReference type="GO" id="GO:0007165">
    <property type="term" value="P:signal transduction"/>
    <property type="evidence" value="ECO:0007669"/>
    <property type="project" value="UniProtKB-KW"/>
</dbReference>
<evidence type="ECO:0000256" key="2">
    <source>
        <dbReference type="ARBA" id="ARBA00022692"/>
    </source>
</evidence>
<keyword evidence="2" id="KW-0812">Transmembrane</keyword>
<evidence type="ECO:0000256" key="8">
    <source>
        <dbReference type="SAM" id="Coils"/>
    </source>
</evidence>
<reference evidence="12 13" key="1">
    <citation type="submission" date="2018-08" db="EMBL/GenBank/DDBJ databases">
        <title>Complete genome sequence of JP2-74.</title>
        <authorList>
            <person name="Wu L."/>
        </authorList>
    </citation>
    <scope>NUCLEOTIDE SEQUENCE [LARGE SCALE GENOMIC DNA]</scope>
    <source>
        <strain evidence="12 13">JP2-74</strain>
    </source>
</reference>
<dbReference type="InterPro" id="IPR003660">
    <property type="entry name" value="HAMP_dom"/>
</dbReference>
<dbReference type="SMART" id="SM00304">
    <property type="entry name" value="HAMP"/>
    <property type="match status" value="1"/>
</dbReference>
<feature type="domain" description="PAS" evidence="10">
    <location>
        <begin position="54"/>
        <end position="105"/>
    </location>
</feature>
<dbReference type="PANTHER" id="PTHR32089:SF119">
    <property type="entry name" value="METHYL-ACCEPTING CHEMOTAXIS PROTEIN CTPL"/>
    <property type="match status" value="1"/>
</dbReference>
<dbReference type="GO" id="GO:0006935">
    <property type="term" value="P:chemotaxis"/>
    <property type="evidence" value="ECO:0007669"/>
    <property type="project" value="UniProtKB-ARBA"/>
</dbReference>
<dbReference type="InterPro" id="IPR004089">
    <property type="entry name" value="MCPsignal_dom"/>
</dbReference>
<comment type="similarity">
    <text evidence="6">Belongs to the methyl-accepting chemotaxis (MCP) protein family.</text>
</comment>
<evidence type="ECO:0000256" key="3">
    <source>
        <dbReference type="ARBA" id="ARBA00022989"/>
    </source>
</evidence>
<dbReference type="SUPFAM" id="SSF55785">
    <property type="entry name" value="PYP-like sensor domain (PAS domain)"/>
    <property type="match status" value="1"/>
</dbReference>
<dbReference type="FunFam" id="1.10.287.950:FF:000001">
    <property type="entry name" value="Methyl-accepting chemotaxis sensory transducer"/>
    <property type="match status" value="1"/>
</dbReference>
<dbReference type="InterPro" id="IPR000014">
    <property type="entry name" value="PAS"/>
</dbReference>
<dbReference type="SUPFAM" id="SSF58104">
    <property type="entry name" value="Methyl-accepting chemotaxis protein (MCP) signaling domain"/>
    <property type="match status" value="1"/>
</dbReference>
<dbReference type="SMART" id="SM00283">
    <property type="entry name" value="MA"/>
    <property type="match status" value="1"/>
</dbReference>
<dbReference type="InterPro" id="IPR013655">
    <property type="entry name" value="PAS_fold_3"/>
</dbReference>
<dbReference type="CDD" id="cd11386">
    <property type="entry name" value="MCP_signal"/>
    <property type="match status" value="1"/>
</dbReference>
<dbReference type="PROSITE" id="PS50111">
    <property type="entry name" value="CHEMOTAXIS_TRANSDUC_2"/>
    <property type="match status" value="1"/>
</dbReference>
<dbReference type="EMBL" id="CP031968">
    <property type="protein sequence ID" value="AXT47134.1"/>
    <property type="molecule type" value="Genomic_DNA"/>
</dbReference>
<evidence type="ECO:0000259" key="10">
    <source>
        <dbReference type="PROSITE" id="PS50112"/>
    </source>
</evidence>
<keyword evidence="3" id="KW-1133">Transmembrane helix</keyword>
<name>A0AAD0RSW6_9NEIS</name>
<dbReference type="Pfam" id="PF00015">
    <property type="entry name" value="MCPsignal"/>
    <property type="match status" value="1"/>
</dbReference>
<dbReference type="GO" id="GO:0016020">
    <property type="term" value="C:membrane"/>
    <property type="evidence" value="ECO:0007669"/>
    <property type="project" value="UniProtKB-SubCell"/>
</dbReference>
<dbReference type="PROSITE" id="PS50885">
    <property type="entry name" value="HAMP"/>
    <property type="match status" value="1"/>
</dbReference>
<dbReference type="Gene3D" id="1.10.287.950">
    <property type="entry name" value="Methyl-accepting chemotaxis protein"/>
    <property type="match status" value="1"/>
</dbReference>
<keyword evidence="4" id="KW-0472">Membrane</keyword>